<evidence type="ECO:0000256" key="13">
    <source>
        <dbReference type="ARBA" id="ARBA00023180"/>
    </source>
</evidence>
<dbReference type="FunFam" id="3.40.50.10140:FF:000001">
    <property type="entry name" value="Toll-like receptor 2"/>
    <property type="match status" value="1"/>
</dbReference>
<evidence type="ECO:0000256" key="16">
    <source>
        <dbReference type="SAM" id="Phobius"/>
    </source>
</evidence>
<evidence type="ECO:0000256" key="4">
    <source>
        <dbReference type="ARBA" id="ARBA00022614"/>
    </source>
</evidence>
<keyword evidence="3" id="KW-0399">Innate immunity</keyword>
<evidence type="ECO:0000256" key="6">
    <source>
        <dbReference type="ARBA" id="ARBA00022729"/>
    </source>
</evidence>
<evidence type="ECO:0000256" key="10">
    <source>
        <dbReference type="ARBA" id="ARBA00023027"/>
    </source>
</evidence>
<keyword evidence="9 16" id="KW-1133">Transmembrane helix</keyword>
<dbReference type="SMART" id="SM00255">
    <property type="entry name" value="TIR"/>
    <property type="match status" value="1"/>
</dbReference>
<evidence type="ECO:0000256" key="3">
    <source>
        <dbReference type="ARBA" id="ARBA00022588"/>
    </source>
</evidence>
<evidence type="ECO:0000256" key="5">
    <source>
        <dbReference type="ARBA" id="ARBA00022692"/>
    </source>
</evidence>
<evidence type="ECO:0000256" key="7">
    <source>
        <dbReference type="ARBA" id="ARBA00022737"/>
    </source>
</evidence>
<dbReference type="GO" id="GO:0045087">
    <property type="term" value="P:innate immune response"/>
    <property type="evidence" value="ECO:0007669"/>
    <property type="project" value="UniProtKB-KW"/>
</dbReference>
<dbReference type="PRINTS" id="PR01537">
    <property type="entry name" value="INTRLKN1R1F"/>
</dbReference>
<dbReference type="InterPro" id="IPR032675">
    <property type="entry name" value="LRR_dom_sf"/>
</dbReference>
<evidence type="ECO:0000256" key="15">
    <source>
        <dbReference type="PIRSR" id="PIRSR037595-2"/>
    </source>
</evidence>
<comment type="similarity">
    <text evidence="2">Belongs to the Toll-like receptor family.</text>
</comment>
<dbReference type="FunFam" id="3.80.10.10:FF:000046">
    <property type="entry name" value="Toll-like receptor 2"/>
    <property type="match status" value="1"/>
</dbReference>
<keyword evidence="11 16" id="KW-0472">Membrane</keyword>
<accession>A0A3B3ZLX6</accession>
<dbReference type="Gene3D" id="3.40.50.10140">
    <property type="entry name" value="Toll/interleukin-1 receptor homology (TIR) domain"/>
    <property type="match status" value="1"/>
</dbReference>
<keyword evidence="15" id="KW-1015">Disulfide bond</keyword>
<dbReference type="PROSITE" id="PS51450">
    <property type="entry name" value="LRR"/>
    <property type="match status" value="3"/>
</dbReference>
<dbReference type="GO" id="GO:0005886">
    <property type="term" value="C:plasma membrane"/>
    <property type="evidence" value="ECO:0007669"/>
    <property type="project" value="TreeGrafter"/>
</dbReference>
<evidence type="ECO:0000313" key="20">
    <source>
        <dbReference type="Proteomes" id="UP000261520"/>
    </source>
</evidence>
<dbReference type="Pfam" id="PF00560">
    <property type="entry name" value="LRR_1"/>
    <property type="match status" value="1"/>
</dbReference>
<dbReference type="Ensembl" id="ENSPMGT00000005724.1">
    <property type="protein sequence ID" value="ENSPMGP00000005396.1"/>
    <property type="gene ID" value="ENSPMGG00000004379.1"/>
</dbReference>
<evidence type="ECO:0000313" key="19">
    <source>
        <dbReference type="Ensembl" id="ENSPMGP00000005396.1"/>
    </source>
</evidence>
<feature type="chain" id="PRO_5017435592" description="TIR domain-containing protein" evidence="17">
    <location>
        <begin position="18"/>
        <end position="878"/>
    </location>
</feature>
<dbReference type="Proteomes" id="UP000261520">
    <property type="component" value="Unplaced"/>
</dbReference>
<feature type="domain" description="TIR" evidence="18">
    <location>
        <begin position="656"/>
        <end position="799"/>
    </location>
</feature>
<name>A0A3B3ZLX6_9GOBI</name>
<feature type="transmembrane region" description="Helical" evidence="16">
    <location>
        <begin position="602"/>
        <end position="625"/>
    </location>
</feature>
<keyword evidence="12" id="KW-0675">Receptor</keyword>
<evidence type="ECO:0000256" key="11">
    <source>
        <dbReference type="ARBA" id="ARBA00023136"/>
    </source>
</evidence>
<evidence type="ECO:0000256" key="1">
    <source>
        <dbReference type="ARBA" id="ARBA00004479"/>
    </source>
</evidence>
<dbReference type="SUPFAM" id="SSF52200">
    <property type="entry name" value="Toll/Interleukin receptor TIR domain"/>
    <property type="match status" value="1"/>
</dbReference>
<reference evidence="19" key="2">
    <citation type="submission" date="2025-09" db="UniProtKB">
        <authorList>
            <consortium name="Ensembl"/>
        </authorList>
    </citation>
    <scope>IDENTIFICATION</scope>
</reference>
<dbReference type="PANTHER" id="PTHR24365:SF26">
    <property type="entry name" value="TOLL-LIKE RECEPTOR 18"/>
    <property type="match status" value="1"/>
</dbReference>
<dbReference type="InterPro" id="IPR000157">
    <property type="entry name" value="TIR_dom"/>
</dbReference>
<dbReference type="SUPFAM" id="SSF52058">
    <property type="entry name" value="L domain-like"/>
    <property type="match status" value="1"/>
</dbReference>
<keyword evidence="13" id="KW-0325">Glycoprotein</keyword>
<keyword evidence="6 17" id="KW-0732">Signal</keyword>
<keyword evidence="14" id="KW-0395">Inflammatory response</keyword>
<evidence type="ECO:0000256" key="8">
    <source>
        <dbReference type="ARBA" id="ARBA00022859"/>
    </source>
</evidence>
<proteinExistence type="inferred from homology"/>
<protein>
    <recommendedName>
        <fullName evidence="18">TIR domain-containing protein</fullName>
    </recommendedName>
</protein>
<dbReference type="GO" id="GO:0006954">
    <property type="term" value="P:inflammatory response"/>
    <property type="evidence" value="ECO:0007669"/>
    <property type="project" value="UniProtKB-KW"/>
</dbReference>
<keyword evidence="4" id="KW-0433">Leucine-rich repeat</keyword>
<keyword evidence="7" id="KW-0677">Repeat</keyword>
<dbReference type="GO" id="GO:0002224">
    <property type="term" value="P:toll-like receptor signaling pathway"/>
    <property type="evidence" value="ECO:0007669"/>
    <property type="project" value="InterPro"/>
</dbReference>
<organism evidence="19 20">
    <name type="scientific">Periophthalmus magnuspinnatus</name>
    <dbReference type="NCBI Taxonomy" id="409849"/>
    <lineage>
        <taxon>Eukaryota</taxon>
        <taxon>Metazoa</taxon>
        <taxon>Chordata</taxon>
        <taxon>Craniata</taxon>
        <taxon>Vertebrata</taxon>
        <taxon>Euteleostomi</taxon>
        <taxon>Actinopterygii</taxon>
        <taxon>Neopterygii</taxon>
        <taxon>Teleostei</taxon>
        <taxon>Neoteleostei</taxon>
        <taxon>Acanthomorphata</taxon>
        <taxon>Gobiaria</taxon>
        <taxon>Gobiiformes</taxon>
        <taxon>Gobioidei</taxon>
        <taxon>Gobiidae</taxon>
        <taxon>Oxudercinae</taxon>
        <taxon>Periophthalmus</taxon>
    </lineage>
</organism>
<dbReference type="Pfam" id="PF01582">
    <property type="entry name" value="TIR"/>
    <property type="match status" value="1"/>
</dbReference>
<reference evidence="19" key="1">
    <citation type="submission" date="2025-08" db="UniProtKB">
        <authorList>
            <consortium name="Ensembl"/>
        </authorList>
    </citation>
    <scope>IDENTIFICATION</scope>
</reference>
<evidence type="ECO:0000256" key="2">
    <source>
        <dbReference type="ARBA" id="ARBA00009634"/>
    </source>
</evidence>
<dbReference type="Pfam" id="PF13855">
    <property type="entry name" value="LRR_8"/>
    <property type="match status" value="2"/>
</dbReference>
<dbReference type="InterPro" id="IPR017241">
    <property type="entry name" value="Toll-like_receptor"/>
</dbReference>
<keyword evidence="8" id="KW-0391">Immunity</keyword>
<feature type="signal peptide" evidence="17">
    <location>
        <begin position="1"/>
        <end position="17"/>
    </location>
</feature>
<evidence type="ECO:0000256" key="17">
    <source>
        <dbReference type="SAM" id="SignalP"/>
    </source>
</evidence>
<dbReference type="PANTHER" id="PTHR24365">
    <property type="entry name" value="TOLL-LIKE RECEPTOR"/>
    <property type="match status" value="1"/>
</dbReference>
<comment type="subcellular location">
    <subcellularLocation>
        <location evidence="1">Membrane</location>
        <topology evidence="1">Single-pass type I membrane protein</topology>
    </subcellularLocation>
</comment>
<dbReference type="PROSITE" id="PS50104">
    <property type="entry name" value="TIR"/>
    <property type="match status" value="1"/>
</dbReference>
<evidence type="ECO:0000256" key="14">
    <source>
        <dbReference type="ARBA" id="ARBA00023198"/>
    </source>
</evidence>
<keyword evidence="10" id="KW-0520">NAD</keyword>
<dbReference type="Gene3D" id="3.80.10.10">
    <property type="entry name" value="Ribonuclease Inhibitor"/>
    <property type="match status" value="1"/>
</dbReference>
<keyword evidence="5 16" id="KW-0812">Transmembrane</keyword>
<evidence type="ECO:0000259" key="18">
    <source>
        <dbReference type="PROSITE" id="PS50104"/>
    </source>
</evidence>
<dbReference type="GO" id="GO:0004888">
    <property type="term" value="F:transmembrane signaling receptor activity"/>
    <property type="evidence" value="ECO:0007669"/>
    <property type="project" value="InterPro"/>
</dbReference>
<dbReference type="PIRSF" id="PIRSF037595">
    <property type="entry name" value="Toll-like_receptor"/>
    <property type="match status" value="1"/>
</dbReference>
<dbReference type="InterPro" id="IPR035897">
    <property type="entry name" value="Toll_tir_struct_dom_sf"/>
</dbReference>
<keyword evidence="20" id="KW-1185">Reference proteome</keyword>
<sequence length="878" mass="101256">MIWTAFLLCALFSRTRTSPTPPPSALTSSPCLISSSGLFADCLGQQLDSVPWHQLPTTLETIDLSYNKLTAIHAEDFSQFPNLRVLLLTFNNISHIDDNAFLHNPILENLNIFNNSLHEIPAKALQPLSNLKILFMSNNLYKSAKLAESFANFAKLQVLSLGGHLVMGLKKGDFEPLRNISLQTFAIRCSSNLSYYERGSLEVIQTKQMGFDMAIDTQPNALLDMLGDLANKSFTDVKFRNLFEFTYYTGVEDIFQGLVNVTAHRLIFYRGKFNENLLRMLQTPIKRLRLQYIDFARSPSFSDSGAESSITDLKLDRLDLWYISNPDILRFDWRFTWLNGIRQLSIQHVYLNFAPCDAWLEMRDVEILDVSNNRLRDEYIYNRRCVYKGTLPNLRTFNLTNNELTSLRDLSSLTRYFNRMVVMDVSNNKLGSAAYSSGCIWHQNITRFIAHHNEFVSEALLCLPTTVEYLDLSYCNLDQLEMTFFEKATNLKELLLSGNKIKYIPPSWKSPSLQSLELDGNSFGVITIDSFQEMPLLSSLKGGNNPYHCTCELHAFVENTMSKEKVNLTDWPWNYHCYHPQPLLNTLISKYFPGRVACDIRLVILICVATTAVVIIILMVICYIFDLPWYTKATYQIIRAKYRAYQESTTEGVVLFTYHAFISYSHSDAEWVKEQLLPALEGSKDPYRLCIHERDFMPGKWIIDNIIENIENSRKVIFVLSRNFVNSEWCNYELYFAQQRAMGKSFTDVILVVKEPINPGSLPNKYCKLRKMLSTKTYLEWPQQVNQQAFFWAQLRSVLGRPSPVRSRSFSLRSLSLRSRLRSEENRPLESNGGLIASEYKMHPQTSYEKNAIYSPEKWLSCCFFSLLHNSMYLASHI</sequence>
<dbReference type="SMART" id="SM00369">
    <property type="entry name" value="LRR_TYP"/>
    <property type="match status" value="6"/>
</dbReference>
<dbReference type="STRING" id="409849.ENSPMGP00000005396"/>
<evidence type="ECO:0000256" key="12">
    <source>
        <dbReference type="ARBA" id="ARBA00023170"/>
    </source>
</evidence>
<dbReference type="InterPro" id="IPR001611">
    <property type="entry name" value="Leu-rich_rpt"/>
</dbReference>
<evidence type="ECO:0000256" key="9">
    <source>
        <dbReference type="ARBA" id="ARBA00022989"/>
    </source>
</evidence>
<feature type="disulfide bond" evidence="15">
    <location>
        <begin position="439"/>
        <end position="462"/>
    </location>
</feature>
<dbReference type="InterPro" id="IPR003591">
    <property type="entry name" value="Leu-rich_rpt_typical-subtyp"/>
</dbReference>
<dbReference type="AlphaFoldDB" id="A0A3B3ZLX6"/>